<evidence type="ECO:0000259" key="3">
    <source>
        <dbReference type="Pfam" id="PF13180"/>
    </source>
</evidence>
<feature type="compositionally biased region" description="Low complexity" evidence="1">
    <location>
        <begin position="116"/>
        <end position="125"/>
    </location>
</feature>
<dbReference type="SUPFAM" id="SSF50156">
    <property type="entry name" value="PDZ domain-like"/>
    <property type="match status" value="1"/>
</dbReference>
<dbReference type="Proteomes" id="UP000608955">
    <property type="component" value="Unassembled WGS sequence"/>
</dbReference>
<dbReference type="Pfam" id="PF13180">
    <property type="entry name" value="PDZ_2"/>
    <property type="match status" value="1"/>
</dbReference>
<name>A0A918Y360_9ACTN</name>
<dbReference type="AlphaFoldDB" id="A0A918Y360"/>
<proteinExistence type="predicted"/>
<organism evidence="4 5">
    <name type="scientific">Streptomyces naganishii JCM 4654</name>
    <dbReference type="NCBI Taxonomy" id="1306179"/>
    <lineage>
        <taxon>Bacteria</taxon>
        <taxon>Bacillati</taxon>
        <taxon>Actinomycetota</taxon>
        <taxon>Actinomycetes</taxon>
        <taxon>Kitasatosporales</taxon>
        <taxon>Streptomycetaceae</taxon>
        <taxon>Streptomyces</taxon>
    </lineage>
</organism>
<dbReference type="RefSeq" id="WP_190178148.1">
    <property type="nucleotide sequence ID" value="NZ_BMVF01000006.1"/>
</dbReference>
<keyword evidence="2" id="KW-0812">Transmembrane</keyword>
<reference evidence="4" key="1">
    <citation type="journal article" date="2014" name="Int. J. Syst. Evol. Microbiol.">
        <title>Complete genome sequence of Corynebacterium casei LMG S-19264T (=DSM 44701T), isolated from a smear-ripened cheese.</title>
        <authorList>
            <consortium name="US DOE Joint Genome Institute (JGI-PGF)"/>
            <person name="Walter F."/>
            <person name="Albersmeier A."/>
            <person name="Kalinowski J."/>
            <person name="Ruckert C."/>
        </authorList>
    </citation>
    <scope>NUCLEOTIDE SEQUENCE</scope>
    <source>
        <strain evidence="4">JCM 4654</strain>
    </source>
</reference>
<reference evidence="4" key="2">
    <citation type="submission" date="2020-09" db="EMBL/GenBank/DDBJ databases">
        <authorList>
            <person name="Sun Q."/>
            <person name="Ohkuma M."/>
        </authorList>
    </citation>
    <scope>NUCLEOTIDE SEQUENCE</scope>
    <source>
        <strain evidence="4">JCM 4654</strain>
    </source>
</reference>
<feature type="domain" description="PDZ" evidence="3">
    <location>
        <begin position="134"/>
        <end position="213"/>
    </location>
</feature>
<gene>
    <name evidence="4" type="ORF">GCM10010508_28420</name>
</gene>
<evidence type="ECO:0000256" key="2">
    <source>
        <dbReference type="SAM" id="Phobius"/>
    </source>
</evidence>
<feature type="compositionally biased region" description="Gly residues" evidence="1">
    <location>
        <begin position="16"/>
        <end position="27"/>
    </location>
</feature>
<dbReference type="EMBL" id="BMVF01000006">
    <property type="protein sequence ID" value="GHD89181.1"/>
    <property type="molecule type" value="Genomic_DNA"/>
</dbReference>
<evidence type="ECO:0000313" key="5">
    <source>
        <dbReference type="Proteomes" id="UP000608955"/>
    </source>
</evidence>
<keyword evidence="2" id="KW-0472">Membrane</keyword>
<comment type="caution">
    <text evidence="4">The sequence shown here is derived from an EMBL/GenBank/DDBJ whole genome shotgun (WGS) entry which is preliminary data.</text>
</comment>
<feature type="compositionally biased region" description="Gly residues" evidence="1">
    <location>
        <begin position="99"/>
        <end position="115"/>
    </location>
</feature>
<dbReference type="InterPro" id="IPR001478">
    <property type="entry name" value="PDZ"/>
</dbReference>
<evidence type="ECO:0000256" key="1">
    <source>
        <dbReference type="SAM" id="MobiDB-lite"/>
    </source>
</evidence>
<feature type="region of interest" description="Disordered" evidence="1">
    <location>
        <begin position="87"/>
        <end position="125"/>
    </location>
</feature>
<sequence length="219" mass="21403">MERTALRPKPMPGRDPGAGGGGGGAGRAGDRLPYPARRRGRRLLTASARVLAGLVLVLSGIGIGAVGTAVIGTSGLARLERQFGVRGAGEGASAPSPGGPAGARAGGPAGVGPGSGRAPAEAQAPALAPAPVGPVLGIEAVDDPEPGARVTGVHVPGPGYSAGLVRGDVILRFGATRTGSAAGLARAVARARAGREVVLTVRHRDGTRLRLTVTPGITT</sequence>
<dbReference type="Gene3D" id="2.30.42.10">
    <property type="match status" value="1"/>
</dbReference>
<keyword evidence="2" id="KW-1133">Transmembrane helix</keyword>
<feature type="region of interest" description="Disordered" evidence="1">
    <location>
        <begin position="1"/>
        <end position="34"/>
    </location>
</feature>
<dbReference type="InterPro" id="IPR036034">
    <property type="entry name" value="PDZ_sf"/>
</dbReference>
<evidence type="ECO:0000313" key="4">
    <source>
        <dbReference type="EMBL" id="GHD89181.1"/>
    </source>
</evidence>
<feature type="transmembrane region" description="Helical" evidence="2">
    <location>
        <begin position="48"/>
        <end position="71"/>
    </location>
</feature>
<keyword evidence="5" id="KW-1185">Reference proteome</keyword>
<accession>A0A918Y360</accession>
<protein>
    <submittedName>
        <fullName evidence="4">PDZ domain-containing protein</fullName>
    </submittedName>
</protein>